<dbReference type="EMBL" id="GISG01253262">
    <property type="protein sequence ID" value="MBA4672055.1"/>
    <property type="molecule type" value="Transcribed_RNA"/>
</dbReference>
<organism evidence="2">
    <name type="scientific">Opuntia streptacantha</name>
    <name type="common">Prickly pear cactus</name>
    <name type="synonym">Opuntia cardona</name>
    <dbReference type="NCBI Taxonomy" id="393608"/>
    <lineage>
        <taxon>Eukaryota</taxon>
        <taxon>Viridiplantae</taxon>
        <taxon>Streptophyta</taxon>
        <taxon>Embryophyta</taxon>
        <taxon>Tracheophyta</taxon>
        <taxon>Spermatophyta</taxon>
        <taxon>Magnoliopsida</taxon>
        <taxon>eudicotyledons</taxon>
        <taxon>Gunneridae</taxon>
        <taxon>Pentapetalae</taxon>
        <taxon>Caryophyllales</taxon>
        <taxon>Cactineae</taxon>
        <taxon>Cactaceae</taxon>
        <taxon>Opuntioideae</taxon>
        <taxon>Opuntia</taxon>
    </lineage>
</organism>
<proteinExistence type="predicted"/>
<feature type="compositionally biased region" description="Polar residues" evidence="1">
    <location>
        <begin position="99"/>
        <end position="109"/>
    </location>
</feature>
<name>A0A7C9ARF3_OPUST</name>
<feature type="region of interest" description="Disordered" evidence="1">
    <location>
        <begin position="85"/>
        <end position="115"/>
    </location>
</feature>
<accession>A0A7C9ARF3</accession>
<feature type="compositionally biased region" description="Basic and acidic residues" evidence="1">
    <location>
        <begin position="85"/>
        <end position="98"/>
    </location>
</feature>
<reference evidence="2" key="1">
    <citation type="journal article" date="2013" name="J. Plant Res.">
        <title>Effect of fungi and light on seed germination of three Opuntia species from semiarid lands of central Mexico.</title>
        <authorList>
            <person name="Delgado-Sanchez P."/>
            <person name="Jimenez-Bremont J.F."/>
            <person name="Guerrero-Gonzalez Mde L."/>
            <person name="Flores J."/>
        </authorList>
    </citation>
    <scope>NUCLEOTIDE SEQUENCE</scope>
    <source>
        <tissue evidence="2">Cladode</tissue>
    </source>
</reference>
<evidence type="ECO:0000313" key="2">
    <source>
        <dbReference type="EMBL" id="MBA4672055.1"/>
    </source>
</evidence>
<dbReference type="AlphaFoldDB" id="A0A7C9ARF3"/>
<reference evidence="2" key="2">
    <citation type="submission" date="2020-07" db="EMBL/GenBank/DDBJ databases">
        <authorList>
            <person name="Vera ALvarez R."/>
            <person name="Arias-Moreno D.M."/>
            <person name="Jimenez-Jacinto V."/>
            <person name="Jimenez-Bremont J.F."/>
            <person name="Swaminathan K."/>
            <person name="Moose S.P."/>
            <person name="Guerrero-Gonzalez M.L."/>
            <person name="Marino-Ramirez L."/>
            <person name="Landsman D."/>
            <person name="Rodriguez-Kessler M."/>
            <person name="Delgado-Sanchez P."/>
        </authorList>
    </citation>
    <scope>NUCLEOTIDE SEQUENCE</scope>
    <source>
        <tissue evidence="2">Cladode</tissue>
    </source>
</reference>
<protein>
    <submittedName>
        <fullName evidence="2">Uncharacterized protein</fullName>
    </submittedName>
</protein>
<sequence length="115" mass="13179">MAYLVISHLPWLLRHCKKFRGHYRICFSPARPAPLLSHPSPFTLAHTKEPQERRGGRKRRVRRPEDGGGLSLTLSFQSAEGHLLKIEKKRETRPKEQNRTPLCSMSQTGIVGRSL</sequence>
<feature type="region of interest" description="Disordered" evidence="1">
    <location>
        <begin position="35"/>
        <end position="71"/>
    </location>
</feature>
<evidence type="ECO:0000256" key="1">
    <source>
        <dbReference type="SAM" id="MobiDB-lite"/>
    </source>
</evidence>